<proteinExistence type="predicted"/>
<dbReference type="GO" id="GO:0005315">
    <property type="term" value="F:phosphate transmembrane transporter activity"/>
    <property type="evidence" value="ECO:0007669"/>
    <property type="project" value="InterPro"/>
</dbReference>
<organism evidence="7">
    <name type="scientific">marine sediment metagenome</name>
    <dbReference type="NCBI Taxonomy" id="412755"/>
    <lineage>
        <taxon>unclassified sequences</taxon>
        <taxon>metagenomes</taxon>
        <taxon>ecological metagenomes</taxon>
    </lineage>
</organism>
<dbReference type="GO" id="GO:0016020">
    <property type="term" value="C:membrane"/>
    <property type="evidence" value="ECO:0007669"/>
    <property type="project" value="UniProtKB-SubCell"/>
</dbReference>
<protein>
    <recommendedName>
        <fullName evidence="8">Inorganic phosphate transporter</fullName>
    </recommendedName>
</protein>
<evidence type="ECO:0000256" key="1">
    <source>
        <dbReference type="ARBA" id="ARBA00004141"/>
    </source>
</evidence>
<name>X1QVU1_9ZZZZ</name>
<dbReference type="GO" id="GO:0035435">
    <property type="term" value="P:phosphate ion transmembrane transport"/>
    <property type="evidence" value="ECO:0007669"/>
    <property type="project" value="TreeGrafter"/>
</dbReference>
<dbReference type="PANTHER" id="PTHR11101:SF80">
    <property type="entry name" value="PHOSPHATE TRANSPORTER"/>
    <property type="match status" value="1"/>
</dbReference>
<keyword evidence="5 6" id="KW-0472">Membrane</keyword>
<reference evidence="7" key="1">
    <citation type="journal article" date="2014" name="Front. Microbiol.">
        <title>High frequency of phylogenetically diverse reductive dehalogenase-homologous genes in deep subseafloor sedimentary metagenomes.</title>
        <authorList>
            <person name="Kawai M."/>
            <person name="Futagami T."/>
            <person name="Toyoda A."/>
            <person name="Takaki Y."/>
            <person name="Nishi S."/>
            <person name="Hori S."/>
            <person name="Arai W."/>
            <person name="Tsubouchi T."/>
            <person name="Morono Y."/>
            <person name="Uchiyama I."/>
            <person name="Ito T."/>
            <person name="Fujiyama A."/>
            <person name="Inagaki F."/>
            <person name="Takami H."/>
        </authorList>
    </citation>
    <scope>NUCLEOTIDE SEQUENCE</scope>
    <source>
        <strain evidence="7">Expedition CK06-06</strain>
    </source>
</reference>
<evidence type="ECO:0000256" key="4">
    <source>
        <dbReference type="ARBA" id="ARBA00022989"/>
    </source>
</evidence>
<keyword evidence="2" id="KW-0813">Transport</keyword>
<comment type="subcellular location">
    <subcellularLocation>
        <location evidence="1">Membrane</location>
        <topology evidence="1">Multi-pass membrane protein</topology>
    </subcellularLocation>
</comment>
<gene>
    <name evidence="7" type="ORF">S06H3_59129</name>
</gene>
<feature type="transmembrane region" description="Helical" evidence="6">
    <location>
        <begin position="6"/>
        <end position="24"/>
    </location>
</feature>
<evidence type="ECO:0000256" key="2">
    <source>
        <dbReference type="ARBA" id="ARBA00022448"/>
    </source>
</evidence>
<dbReference type="AlphaFoldDB" id="X1QVU1"/>
<dbReference type="InterPro" id="IPR001204">
    <property type="entry name" value="Phos_transporter"/>
</dbReference>
<keyword evidence="3 6" id="KW-0812">Transmembrane</keyword>
<evidence type="ECO:0008006" key="8">
    <source>
        <dbReference type="Google" id="ProtNLM"/>
    </source>
</evidence>
<dbReference type="Pfam" id="PF01384">
    <property type="entry name" value="PHO4"/>
    <property type="match status" value="1"/>
</dbReference>
<accession>X1QVU1</accession>
<keyword evidence="4 6" id="KW-1133">Transmembrane helix</keyword>
<evidence type="ECO:0000256" key="3">
    <source>
        <dbReference type="ARBA" id="ARBA00022692"/>
    </source>
</evidence>
<evidence type="ECO:0000256" key="6">
    <source>
        <dbReference type="SAM" id="Phobius"/>
    </source>
</evidence>
<evidence type="ECO:0000256" key="5">
    <source>
        <dbReference type="ARBA" id="ARBA00023136"/>
    </source>
</evidence>
<sequence>GIPISTTHSSIGAIIGVGIASMGFRGVNKSTVGKILLTWSLTIPVVVVLSAILFGLFNILIPT</sequence>
<feature type="non-terminal residue" evidence="7">
    <location>
        <position position="1"/>
    </location>
</feature>
<evidence type="ECO:0000313" key="7">
    <source>
        <dbReference type="EMBL" id="GAI47399.1"/>
    </source>
</evidence>
<dbReference type="PANTHER" id="PTHR11101">
    <property type="entry name" value="PHOSPHATE TRANSPORTER"/>
    <property type="match status" value="1"/>
</dbReference>
<feature type="transmembrane region" description="Helical" evidence="6">
    <location>
        <begin position="36"/>
        <end position="61"/>
    </location>
</feature>
<dbReference type="EMBL" id="BARV01038366">
    <property type="protein sequence ID" value="GAI47399.1"/>
    <property type="molecule type" value="Genomic_DNA"/>
</dbReference>
<comment type="caution">
    <text evidence="7">The sequence shown here is derived from an EMBL/GenBank/DDBJ whole genome shotgun (WGS) entry which is preliminary data.</text>
</comment>